<comment type="pathway">
    <text evidence="1 9">Purine metabolism; purine nucleoside salvage.</text>
</comment>
<dbReference type="GO" id="GO:0005737">
    <property type="term" value="C:cytoplasm"/>
    <property type="evidence" value="ECO:0007669"/>
    <property type="project" value="TreeGrafter"/>
</dbReference>
<protein>
    <recommendedName>
        <fullName evidence="5 9">Purine nucleoside phosphorylase</fullName>
        <ecNumber evidence="4 9">2.4.2.1</ecNumber>
    </recommendedName>
    <alternativeName>
        <fullName evidence="8 9">Inosine-guanosine phosphorylase</fullName>
    </alternativeName>
</protein>
<comment type="subunit">
    <text evidence="3">Homotrimer.</text>
</comment>
<feature type="binding site" evidence="10">
    <location>
        <position position="224"/>
    </location>
    <ligand>
        <name>phosphate</name>
        <dbReference type="ChEBI" id="CHEBI:43474"/>
    </ligand>
</feature>
<gene>
    <name evidence="12" type="ORF">SAMN02745172_02779</name>
</gene>
<proteinExistence type="inferred from homology"/>
<feature type="binding site" evidence="10">
    <location>
        <position position="76"/>
    </location>
    <ligand>
        <name>phosphate</name>
        <dbReference type="ChEBI" id="CHEBI:43474"/>
    </ligand>
</feature>
<dbReference type="InterPro" id="IPR011268">
    <property type="entry name" value="Purine_phosphorylase"/>
</dbReference>
<evidence type="ECO:0000259" key="11">
    <source>
        <dbReference type="Pfam" id="PF01048"/>
    </source>
</evidence>
<dbReference type="Pfam" id="PF01048">
    <property type="entry name" value="PNP_UDP_1"/>
    <property type="match status" value="1"/>
</dbReference>
<dbReference type="EC" id="2.4.2.1" evidence="4 9"/>
<comment type="similarity">
    <text evidence="2 9">Belongs to the PNP/MTAP phosphorylase family.</text>
</comment>
<evidence type="ECO:0000313" key="12">
    <source>
        <dbReference type="EMBL" id="SHO66124.1"/>
    </source>
</evidence>
<dbReference type="AlphaFoldDB" id="A0A1M7ZMJ3"/>
<evidence type="ECO:0000256" key="5">
    <source>
        <dbReference type="ARBA" id="ARBA00013834"/>
    </source>
</evidence>
<dbReference type="Proteomes" id="UP000186406">
    <property type="component" value="Unassembled WGS sequence"/>
</dbReference>
<name>A0A1M7ZMJ3_9HYPH</name>
<feature type="binding site" evidence="10">
    <location>
        <position position="45"/>
    </location>
    <ligand>
        <name>phosphate</name>
        <dbReference type="ChEBI" id="CHEBI:43474"/>
    </ligand>
</feature>
<evidence type="ECO:0000256" key="1">
    <source>
        <dbReference type="ARBA" id="ARBA00005058"/>
    </source>
</evidence>
<dbReference type="STRING" id="1123029.SAMN02745172_02779"/>
<sequence>MTEQPSAAAPSAGSAHDWRGLAEAAARVVSWQRPGPYEVAIVLGSGLGQLADAVEEAVRVPYGDLPGFPGSGVSGHAGALVAGRLSGRRVIVFAGRAHFYEHGDPRAMRVPIATAAALGCTSLLLTNAAGSTREDVGPGSLMSISDHIAFSGINPLIGEPSDARFVNLVDAYDPALRQTIAAAAERLQQPVSEGVYMWFSGPAFETPAEIRMARTLGADAVGMSTVPEAILARFMGLKVAALSTITNYAAGMVATGPSHQETKDVAGKAAERLTALVKAALEDWPA</sequence>
<organism evidence="12 13">
    <name type="scientific">Pseudoxanthobacter soli DSM 19599</name>
    <dbReference type="NCBI Taxonomy" id="1123029"/>
    <lineage>
        <taxon>Bacteria</taxon>
        <taxon>Pseudomonadati</taxon>
        <taxon>Pseudomonadota</taxon>
        <taxon>Alphaproteobacteria</taxon>
        <taxon>Hyphomicrobiales</taxon>
        <taxon>Segnochrobactraceae</taxon>
        <taxon>Pseudoxanthobacter</taxon>
    </lineage>
</organism>
<dbReference type="RefSeq" id="WP_084564665.1">
    <property type="nucleotide sequence ID" value="NZ_FRXO01000005.1"/>
</dbReference>
<keyword evidence="13" id="KW-1185">Reference proteome</keyword>
<dbReference type="NCBIfam" id="TIGR01698">
    <property type="entry name" value="PUNP"/>
    <property type="match status" value="1"/>
</dbReference>
<dbReference type="InterPro" id="IPR000845">
    <property type="entry name" value="Nucleoside_phosphorylase_d"/>
</dbReference>
<evidence type="ECO:0000256" key="9">
    <source>
        <dbReference type="PIRNR" id="PIRNR000477"/>
    </source>
</evidence>
<feature type="domain" description="Nucleoside phosphorylase" evidence="11">
    <location>
        <begin position="39"/>
        <end position="282"/>
    </location>
</feature>
<dbReference type="NCBIfam" id="TIGR01697">
    <property type="entry name" value="PNPH-PUNA-XAPA"/>
    <property type="match status" value="1"/>
</dbReference>
<dbReference type="OrthoDB" id="1523230at2"/>
<evidence type="ECO:0000256" key="3">
    <source>
        <dbReference type="ARBA" id="ARBA00011233"/>
    </source>
</evidence>
<dbReference type="PANTHER" id="PTHR11904:SF9">
    <property type="entry name" value="PURINE NUCLEOSIDE PHOSPHORYLASE-RELATED"/>
    <property type="match status" value="1"/>
</dbReference>
<feature type="binding site" evidence="10">
    <location>
        <position position="128"/>
    </location>
    <ligand>
        <name>phosphate</name>
        <dbReference type="ChEBI" id="CHEBI:43474"/>
    </ligand>
</feature>
<dbReference type="Gene3D" id="3.40.50.1580">
    <property type="entry name" value="Nucleoside phosphorylase domain"/>
    <property type="match status" value="1"/>
</dbReference>
<evidence type="ECO:0000256" key="10">
    <source>
        <dbReference type="PIRSR" id="PIRSR000477-2"/>
    </source>
</evidence>
<dbReference type="InterPro" id="IPR035994">
    <property type="entry name" value="Nucleoside_phosphorylase_sf"/>
</dbReference>
<keyword evidence="7 9" id="KW-0808">Transferase</keyword>
<dbReference type="SUPFAM" id="SSF53167">
    <property type="entry name" value="Purine and uridine phosphorylases"/>
    <property type="match status" value="1"/>
</dbReference>
<dbReference type="InterPro" id="IPR011269">
    <property type="entry name" value="PUNP"/>
</dbReference>
<feature type="binding site" evidence="10">
    <location>
        <position position="247"/>
    </location>
    <ligand>
        <name>a purine D-ribonucleoside</name>
        <dbReference type="ChEBI" id="CHEBI:142355"/>
    </ligand>
</feature>
<feature type="binding site" evidence="10">
    <location>
        <position position="205"/>
    </location>
    <ligand>
        <name>a purine D-ribonucleoside</name>
        <dbReference type="ChEBI" id="CHEBI:142355"/>
    </ligand>
</feature>
<evidence type="ECO:0000256" key="2">
    <source>
        <dbReference type="ARBA" id="ARBA00006751"/>
    </source>
</evidence>
<comment type="function">
    <text evidence="9">The purine nucleoside phosphorylases catalyze the phosphorolytic breakdown of the N-glycosidic bond in the beta-(deoxy)ribonucleoside molecules, with the formation of the corresponding free purine bases and pentose-1-phosphate.</text>
</comment>
<feature type="binding site" evidence="10">
    <location>
        <begin position="96"/>
        <end position="98"/>
    </location>
    <ligand>
        <name>phosphate</name>
        <dbReference type="ChEBI" id="CHEBI:43474"/>
    </ligand>
</feature>
<evidence type="ECO:0000313" key="13">
    <source>
        <dbReference type="Proteomes" id="UP000186406"/>
    </source>
</evidence>
<dbReference type="PIRSF" id="PIRSF000477">
    <property type="entry name" value="PurNPase"/>
    <property type="match status" value="1"/>
</dbReference>
<dbReference type="CDD" id="cd09009">
    <property type="entry name" value="PNP-EcPNPII_like"/>
    <property type="match status" value="1"/>
</dbReference>
<dbReference type="EMBL" id="FRXO01000005">
    <property type="protein sequence ID" value="SHO66124.1"/>
    <property type="molecule type" value="Genomic_DNA"/>
</dbReference>
<dbReference type="GO" id="GO:0004731">
    <property type="term" value="F:purine-nucleoside phosphorylase activity"/>
    <property type="evidence" value="ECO:0007669"/>
    <property type="project" value="UniProtKB-EC"/>
</dbReference>
<keyword evidence="6 9" id="KW-0328">Glycosyltransferase</keyword>
<evidence type="ECO:0000256" key="8">
    <source>
        <dbReference type="ARBA" id="ARBA00031036"/>
    </source>
</evidence>
<dbReference type="NCBIfam" id="NF006054">
    <property type="entry name" value="PRK08202.1"/>
    <property type="match status" value="1"/>
</dbReference>
<evidence type="ECO:0000256" key="7">
    <source>
        <dbReference type="ARBA" id="ARBA00022679"/>
    </source>
</evidence>
<evidence type="ECO:0000256" key="6">
    <source>
        <dbReference type="ARBA" id="ARBA00022676"/>
    </source>
</evidence>
<evidence type="ECO:0000256" key="4">
    <source>
        <dbReference type="ARBA" id="ARBA00011886"/>
    </source>
</evidence>
<dbReference type="GO" id="GO:0009116">
    <property type="term" value="P:nucleoside metabolic process"/>
    <property type="evidence" value="ECO:0007669"/>
    <property type="project" value="InterPro"/>
</dbReference>
<dbReference type="UniPathway" id="UPA00606"/>
<reference evidence="12 13" key="1">
    <citation type="submission" date="2016-12" db="EMBL/GenBank/DDBJ databases">
        <authorList>
            <person name="Song W.-J."/>
            <person name="Kurnit D.M."/>
        </authorList>
    </citation>
    <scope>NUCLEOTIDE SEQUENCE [LARGE SCALE GENOMIC DNA]</scope>
    <source>
        <strain evidence="12 13">DSM 19599</strain>
    </source>
</reference>
<accession>A0A1M7ZMJ3</accession>
<dbReference type="PANTHER" id="PTHR11904">
    <property type="entry name" value="METHYLTHIOADENOSINE/PURINE NUCLEOSIDE PHOSPHORYLASE"/>
    <property type="match status" value="1"/>
</dbReference>